<dbReference type="AlphaFoldDB" id="A0A0R3SMB1"/>
<dbReference type="Pfam" id="PF07393">
    <property type="entry name" value="Sec10_HB"/>
    <property type="match status" value="1"/>
</dbReference>
<dbReference type="WBParaSite" id="HDID_0000607601-mRNA-1">
    <property type="protein sequence ID" value="HDID_0000607601-mRNA-1"/>
    <property type="gene ID" value="HDID_0000607601"/>
</dbReference>
<proteinExistence type="predicted"/>
<evidence type="ECO:0000259" key="1">
    <source>
        <dbReference type="Pfam" id="PF07393"/>
    </source>
</evidence>
<dbReference type="InterPro" id="IPR009976">
    <property type="entry name" value="Sec10-like"/>
</dbReference>
<dbReference type="PANTHER" id="PTHR12100">
    <property type="entry name" value="SEC10"/>
    <property type="match status" value="1"/>
</dbReference>
<gene>
    <name evidence="2" type="ORF">HDID_LOCUS6074</name>
</gene>
<dbReference type="GO" id="GO:0000145">
    <property type="term" value="C:exocyst"/>
    <property type="evidence" value="ECO:0007669"/>
    <property type="project" value="TreeGrafter"/>
</dbReference>
<dbReference type="Proteomes" id="UP000274504">
    <property type="component" value="Unassembled WGS sequence"/>
</dbReference>
<protein>
    <submittedName>
        <fullName evidence="4">Exocyst complex component 5</fullName>
    </submittedName>
</protein>
<dbReference type="PANTHER" id="PTHR12100:SF0">
    <property type="entry name" value="EXOCYST COMPLEX COMPONENT 5"/>
    <property type="match status" value="1"/>
</dbReference>
<dbReference type="EMBL" id="UYSG01004131">
    <property type="protein sequence ID" value="VDL58392.1"/>
    <property type="molecule type" value="Genomic_DNA"/>
</dbReference>
<dbReference type="GO" id="GO:0006893">
    <property type="term" value="P:Golgi to plasma membrane transport"/>
    <property type="evidence" value="ECO:0007669"/>
    <property type="project" value="TreeGrafter"/>
</dbReference>
<dbReference type="InterPro" id="IPR048627">
    <property type="entry name" value="Sec10_HB"/>
</dbReference>
<dbReference type="GO" id="GO:0006887">
    <property type="term" value="P:exocytosis"/>
    <property type="evidence" value="ECO:0007669"/>
    <property type="project" value="TreeGrafter"/>
</dbReference>
<evidence type="ECO:0000313" key="2">
    <source>
        <dbReference type="EMBL" id="VDL58392.1"/>
    </source>
</evidence>
<reference evidence="4" key="1">
    <citation type="submission" date="2017-02" db="UniProtKB">
        <authorList>
            <consortium name="WormBaseParasite"/>
        </authorList>
    </citation>
    <scope>IDENTIFICATION</scope>
</reference>
<organism evidence="4">
    <name type="scientific">Hymenolepis diminuta</name>
    <name type="common">Rat tapeworm</name>
    <dbReference type="NCBI Taxonomy" id="6216"/>
    <lineage>
        <taxon>Eukaryota</taxon>
        <taxon>Metazoa</taxon>
        <taxon>Spiralia</taxon>
        <taxon>Lophotrochozoa</taxon>
        <taxon>Platyhelminthes</taxon>
        <taxon>Cestoda</taxon>
        <taxon>Eucestoda</taxon>
        <taxon>Cyclophyllidea</taxon>
        <taxon>Hymenolepididae</taxon>
        <taxon>Hymenolepis</taxon>
    </lineage>
</organism>
<reference evidence="2 3" key="2">
    <citation type="submission" date="2018-11" db="EMBL/GenBank/DDBJ databases">
        <authorList>
            <consortium name="Pathogen Informatics"/>
        </authorList>
    </citation>
    <scope>NUCLEOTIDE SEQUENCE [LARGE SCALE GENOMIC DNA]</scope>
</reference>
<accession>A0A0R3SMB1</accession>
<feature type="domain" description="Exocyst complex component Sec10-like alpha-helical bundle" evidence="1">
    <location>
        <begin position="15"/>
        <end position="136"/>
    </location>
</feature>
<evidence type="ECO:0000313" key="3">
    <source>
        <dbReference type="Proteomes" id="UP000274504"/>
    </source>
</evidence>
<name>A0A0R3SMB1_HYMDI</name>
<sequence length="137" mass="15183">MSSPSLFSELKNAVQNRLHISNGSSSGRESPASELLLSQEVAVNMLDDVRQSTKRCMMLAKPEDRPSIGLKMLDMVVRYLINEHIDYGISMALQVLNSVDLKYADPTFTFFAAVNESTTLFGFFDKAVSEFIGPLLS</sequence>
<evidence type="ECO:0000313" key="4">
    <source>
        <dbReference type="WBParaSite" id="HDID_0000607601-mRNA-1"/>
    </source>
</evidence>
<dbReference type="STRING" id="6216.A0A0R3SMB1"/>
<dbReference type="OrthoDB" id="125856at2759"/>